<evidence type="ECO:0000313" key="2">
    <source>
        <dbReference type="EMBL" id="MBA9003682.1"/>
    </source>
</evidence>
<dbReference type="EMBL" id="JACJII010000001">
    <property type="protein sequence ID" value="MBA9003682.1"/>
    <property type="molecule type" value="Genomic_DNA"/>
</dbReference>
<name>A0A7W3MXL1_9ACTN</name>
<keyword evidence="3" id="KW-1185">Reference proteome</keyword>
<evidence type="ECO:0000313" key="3">
    <source>
        <dbReference type="Proteomes" id="UP000539313"/>
    </source>
</evidence>
<gene>
    <name evidence="2" type="ORF">HNR21_002564</name>
</gene>
<accession>A0A7W3MXL1</accession>
<sequence length="87" mass="9643">MTDRDPDLAAALDDATRELERRFAAGAVADPRAQAEAFMTWLTGRGLHLIPRPDLPGRRPGSGAPPTPEWRQAKAALTRRTRPEEDR</sequence>
<organism evidence="2 3">
    <name type="scientific">Thermomonospora cellulosilytica</name>
    <dbReference type="NCBI Taxonomy" id="1411118"/>
    <lineage>
        <taxon>Bacteria</taxon>
        <taxon>Bacillati</taxon>
        <taxon>Actinomycetota</taxon>
        <taxon>Actinomycetes</taxon>
        <taxon>Streptosporangiales</taxon>
        <taxon>Thermomonosporaceae</taxon>
        <taxon>Thermomonospora</taxon>
    </lineage>
</organism>
<dbReference type="RefSeq" id="WP_182705365.1">
    <property type="nucleotide sequence ID" value="NZ_JACJII010000001.1"/>
</dbReference>
<evidence type="ECO:0000256" key="1">
    <source>
        <dbReference type="SAM" id="MobiDB-lite"/>
    </source>
</evidence>
<comment type="caution">
    <text evidence="2">The sequence shown here is derived from an EMBL/GenBank/DDBJ whole genome shotgun (WGS) entry which is preliminary data.</text>
</comment>
<protein>
    <submittedName>
        <fullName evidence="2">Uncharacterized protein</fullName>
    </submittedName>
</protein>
<reference evidence="2 3" key="1">
    <citation type="submission" date="2020-08" db="EMBL/GenBank/DDBJ databases">
        <title>Sequencing the genomes of 1000 actinobacteria strains.</title>
        <authorList>
            <person name="Klenk H.-P."/>
        </authorList>
    </citation>
    <scope>NUCLEOTIDE SEQUENCE [LARGE SCALE GENOMIC DNA]</scope>
    <source>
        <strain evidence="2 3">DSM 45823</strain>
    </source>
</reference>
<proteinExistence type="predicted"/>
<dbReference type="Proteomes" id="UP000539313">
    <property type="component" value="Unassembled WGS sequence"/>
</dbReference>
<feature type="region of interest" description="Disordered" evidence="1">
    <location>
        <begin position="51"/>
        <end position="87"/>
    </location>
</feature>
<dbReference type="AlphaFoldDB" id="A0A7W3MXL1"/>